<dbReference type="Pfam" id="PF03235">
    <property type="entry name" value="GmrSD_N"/>
    <property type="match status" value="1"/>
</dbReference>
<gene>
    <name evidence="3" type="ORF">F542_8250</name>
</gene>
<name>A0A4V7I946_BIBTR</name>
<dbReference type="RefSeq" id="WP_015432794.1">
    <property type="nucleotide sequence ID" value="NZ_CP006954.1"/>
</dbReference>
<dbReference type="Pfam" id="PF07510">
    <property type="entry name" value="GmrSD_C"/>
    <property type="match status" value="1"/>
</dbReference>
<feature type="domain" description="GmrSD restriction endonucleases N-terminal" evidence="1">
    <location>
        <begin position="11"/>
        <end position="189"/>
    </location>
</feature>
<dbReference type="KEGG" id="btre:F542_8250"/>
<evidence type="ECO:0000313" key="3">
    <source>
        <dbReference type="EMBL" id="AHG81543.1"/>
    </source>
</evidence>
<dbReference type="PANTHER" id="PTHR35149">
    <property type="entry name" value="SLL5132 PROTEIN"/>
    <property type="match status" value="1"/>
</dbReference>
<protein>
    <recommendedName>
        <fullName evidence="5">DUF262 domain-containing protein</fullName>
    </recommendedName>
</protein>
<dbReference type="InterPro" id="IPR011089">
    <property type="entry name" value="GmrSD_C"/>
</dbReference>
<dbReference type="InterPro" id="IPR004919">
    <property type="entry name" value="GmrSD_N"/>
</dbReference>
<evidence type="ECO:0000259" key="2">
    <source>
        <dbReference type="Pfam" id="PF07510"/>
    </source>
</evidence>
<dbReference type="EMBL" id="CP006954">
    <property type="protein sequence ID" value="AHG81543.1"/>
    <property type="molecule type" value="Genomic_DNA"/>
</dbReference>
<sequence length="638" mass="75541">MINTQVRTLCVKDLCNNDKYIVPIYQRNYAWGKDEIELLIQDILEALNKNESKNYYIGSLVVSKRKDGYEVIDGQQRLTTLKLLLSYYNKKENVHLDFEHRNESNDSFKNLHSKQSQKNAIEQGFQIIKNYNELAENDKKQKFFDFLLERVVILRTEVPEDTDLNHYFEIMNNRGEQLEKHEVLKARLMDKLQENERALFSLIWDACSDMNVYAIKRFPYSNDDSKSIRTNENFFGEFCHLIPSDFEKMLSNFNVDSDTSASGSILDLLSSYKIENKKEVSNQNYDEIRDGSFNSIIDFPNFLMIVLRIFTSITETKKDIPLNDKFLLGAFNSYLAEEKIKEFIVCLLKCRLIFDRYIIKSRDEEDSWSLNGLKKYRNGKYFYFKEVNTFGTAFENKERELKVVDEGVNYDTTDSHTKIVQLLSMFHTAFRQKIYKEWLYDVLCSLYKNDSLKDEYGLSPSSYIIILEELAYNYYMDDDRQKLFNQKGQCIPSYIFNYLDYLLWRDWNDKVGKDNKFVQKDSFVFSLSRNSIEHYLPQSRRDSLLDDVEDSGNKRDDILNSFGNLCLISHYQNSSLNDEIPSEKVKRYESGSLRCISPKQALMLTYDKWDSININKHNDEMMKIFDEERDRLSELKNN</sequence>
<evidence type="ECO:0000259" key="1">
    <source>
        <dbReference type="Pfam" id="PF03235"/>
    </source>
</evidence>
<proteinExistence type="predicted"/>
<evidence type="ECO:0000313" key="4">
    <source>
        <dbReference type="Proteomes" id="UP000019091"/>
    </source>
</evidence>
<dbReference type="AlphaFoldDB" id="A0A4V7I946"/>
<dbReference type="OrthoDB" id="9798761at2"/>
<organism evidence="3 4">
    <name type="scientific">Bibersteinia trehalosi USDA-ARS-USMARC-188</name>
    <dbReference type="NCBI Taxonomy" id="1263829"/>
    <lineage>
        <taxon>Bacteria</taxon>
        <taxon>Pseudomonadati</taxon>
        <taxon>Pseudomonadota</taxon>
        <taxon>Gammaproteobacteria</taxon>
        <taxon>Pasteurellales</taxon>
        <taxon>Pasteurellaceae</taxon>
        <taxon>Bibersteinia</taxon>
    </lineage>
</organism>
<dbReference type="Proteomes" id="UP000019091">
    <property type="component" value="Chromosome"/>
</dbReference>
<evidence type="ECO:0008006" key="5">
    <source>
        <dbReference type="Google" id="ProtNLM"/>
    </source>
</evidence>
<feature type="domain" description="GmrSD restriction endonucleases C-terminal" evidence="2">
    <location>
        <begin position="497"/>
        <end position="624"/>
    </location>
</feature>
<dbReference type="PANTHER" id="PTHR35149:SF1">
    <property type="entry name" value="DUF5655 DOMAIN-CONTAINING PROTEIN"/>
    <property type="match status" value="1"/>
</dbReference>
<reference evidence="3 4" key="1">
    <citation type="journal article" date="2014" name="Genome Announc.">
        <title>Complete Closed Genome Sequences of Three Bibersteinia trehalosi Nasopharyngeal Isolates from Cattle with Shipping Fever.</title>
        <authorList>
            <person name="Harhay G.P."/>
            <person name="McVey D.S."/>
            <person name="Koren S."/>
            <person name="Phillippy A.M."/>
            <person name="Bono J."/>
            <person name="Harhay D.M."/>
            <person name="Clawson M.L."/>
            <person name="Heaton M.P."/>
            <person name="Chitko-McKown C.G."/>
            <person name="Korlach J."/>
            <person name="Smith T.P."/>
        </authorList>
    </citation>
    <scope>NUCLEOTIDE SEQUENCE [LARGE SCALE GENOMIC DNA]</scope>
    <source>
        <strain evidence="3 4">USDA-ARS-USMARC-188</strain>
    </source>
</reference>
<accession>A0A4V7I946</accession>